<dbReference type="SUPFAM" id="SSF56322">
    <property type="entry name" value="ADC synthase"/>
    <property type="match status" value="1"/>
</dbReference>
<dbReference type="EC" id="5.4.4.2" evidence="3"/>
<organism evidence="3 4">
    <name type="scientific">Corynebacterium gerontici</name>
    <dbReference type="NCBI Taxonomy" id="2079234"/>
    <lineage>
        <taxon>Bacteria</taxon>
        <taxon>Bacillati</taxon>
        <taxon>Actinomycetota</taxon>
        <taxon>Actinomycetes</taxon>
        <taxon>Mycobacteriales</taxon>
        <taxon>Corynebacteriaceae</taxon>
        <taxon>Corynebacterium</taxon>
    </lineage>
</organism>
<dbReference type="InterPro" id="IPR015890">
    <property type="entry name" value="Chorismate_C"/>
</dbReference>
<evidence type="ECO:0000259" key="2">
    <source>
        <dbReference type="Pfam" id="PF00425"/>
    </source>
</evidence>
<dbReference type="GO" id="GO:0008909">
    <property type="term" value="F:isochorismate synthase activity"/>
    <property type="evidence" value="ECO:0007669"/>
    <property type="project" value="UniProtKB-EC"/>
</dbReference>
<gene>
    <name evidence="3" type="primary">dhbC2</name>
    <name evidence="3" type="ORF">CGERO_09115</name>
</gene>
<feature type="region of interest" description="Disordered" evidence="1">
    <location>
        <begin position="67"/>
        <end position="95"/>
    </location>
</feature>
<dbReference type="InterPro" id="IPR005801">
    <property type="entry name" value="ADC_synthase"/>
</dbReference>
<keyword evidence="4" id="KW-1185">Reference proteome</keyword>
<dbReference type="Pfam" id="PF00425">
    <property type="entry name" value="Chorismate_bind"/>
    <property type="match status" value="1"/>
</dbReference>
<protein>
    <submittedName>
        <fullName evidence="3">Isochorismate synthase DhbC</fullName>
        <ecNumber evidence="3">5.4.4.2</ecNumber>
    </submittedName>
</protein>
<proteinExistence type="predicted"/>
<evidence type="ECO:0000256" key="1">
    <source>
        <dbReference type="SAM" id="MobiDB-lite"/>
    </source>
</evidence>
<dbReference type="Gene3D" id="3.60.120.10">
    <property type="entry name" value="Anthranilate synthase"/>
    <property type="match status" value="1"/>
</dbReference>
<accession>A0A3G6J7V4</accession>
<name>A0A3G6J7V4_9CORY</name>
<dbReference type="KEGG" id="cgk:CGERO_09115"/>
<evidence type="ECO:0000313" key="3">
    <source>
        <dbReference type="EMBL" id="AZA12114.1"/>
    </source>
</evidence>
<dbReference type="EMBL" id="CP033897">
    <property type="protein sequence ID" value="AZA12114.1"/>
    <property type="molecule type" value="Genomic_DNA"/>
</dbReference>
<sequence>MSSCASIESSAPSAVFCDEHSTLITRGISQKFSSVEAAIQALKTGQETLVVGALPFHQGDAVSLFSPDSQRRSGPLPASSIESASLPPTDSRRSSVADVSFDFTPNQHRDRIAATVEKILSGQMQKVVLSRGIELRLCESELAQRVSDPWWMVRRFLQSNPNGQGHMVTLEPAGEPYCGAFFVGSNPELLIARKGRHIEALPLAGTVPRCKDPVQDQARATELQLSAKNLHEHAFVTADIAETLSNYCTSLEVPASPCVTATSHTWHLGTPIRGTLRGEPASALELAAMLHPTPAVSGFPQKSACEFLTNEEPHRGFYAGAVGWTDARGDGAWRVAIRGATVFTQKGEDASVRIHARSGGGIVAASLPDDEVQETTAKLGPVFRALGLDLEQLQISENRKDVFA</sequence>
<dbReference type="Proteomes" id="UP000271587">
    <property type="component" value="Chromosome"/>
</dbReference>
<dbReference type="GO" id="GO:0009697">
    <property type="term" value="P:salicylic acid biosynthetic process"/>
    <property type="evidence" value="ECO:0007669"/>
    <property type="project" value="TreeGrafter"/>
</dbReference>
<feature type="domain" description="Chorismate-utilising enzyme C-terminal" evidence="2">
    <location>
        <begin position="106"/>
        <end position="378"/>
    </location>
</feature>
<dbReference type="PANTHER" id="PTHR42839">
    <property type="entry name" value="ISOCHORISMATE SYNTHASE ENTC"/>
    <property type="match status" value="1"/>
</dbReference>
<keyword evidence="3" id="KW-0413">Isomerase</keyword>
<dbReference type="AlphaFoldDB" id="A0A3G6J7V4"/>
<reference evidence="3 4" key="1">
    <citation type="submission" date="2018-11" db="EMBL/GenBank/DDBJ databases">
        <authorList>
            <person name="Kleinhagauer T."/>
            <person name="Glaeser S.P."/>
            <person name="Spergser J."/>
            <person name="Ruckert C."/>
            <person name="Kaempfer P."/>
            <person name="Busse H.-J."/>
        </authorList>
    </citation>
    <scope>NUCLEOTIDE SEQUENCE [LARGE SCALE GENOMIC DNA]</scope>
    <source>
        <strain evidence="3 4">W8</strain>
    </source>
</reference>
<evidence type="ECO:0000313" key="4">
    <source>
        <dbReference type="Proteomes" id="UP000271587"/>
    </source>
</evidence>
<dbReference type="PANTHER" id="PTHR42839:SF2">
    <property type="entry name" value="ISOCHORISMATE SYNTHASE ENTC"/>
    <property type="match status" value="1"/>
</dbReference>